<dbReference type="STRING" id="1278311.GCA_000428705_00150"/>
<dbReference type="EMBL" id="LR215048">
    <property type="protein sequence ID" value="VEU81067.1"/>
    <property type="molecule type" value="Genomic_DNA"/>
</dbReference>
<dbReference type="AlphaFoldDB" id="A0A449BF43"/>
<dbReference type="KEGG" id="aaxa:NCTC10138_01458"/>
<evidence type="ECO:0000313" key="2">
    <source>
        <dbReference type="Proteomes" id="UP000289841"/>
    </source>
</evidence>
<evidence type="ECO:0000313" key="1">
    <source>
        <dbReference type="EMBL" id="VEU81067.1"/>
    </source>
</evidence>
<proteinExistence type="predicted"/>
<accession>A0A449BF43</accession>
<name>A0A449BF43_HAPAX</name>
<gene>
    <name evidence="1" type="ORF">NCTC10138_01458</name>
</gene>
<dbReference type="RefSeq" id="WP_026389979.1">
    <property type="nucleotide sequence ID" value="NZ_LR215048.1"/>
</dbReference>
<protein>
    <submittedName>
        <fullName evidence="1">Uncharacterized protein</fullName>
    </submittedName>
</protein>
<dbReference type="Proteomes" id="UP000289841">
    <property type="component" value="Chromosome"/>
</dbReference>
<keyword evidence="2" id="KW-1185">Reference proteome</keyword>
<organism evidence="1 2">
    <name type="scientific">Haploplasma axanthum</name>
    <name type="common">Acholeplasma axanthum</name>
    <dbReference type="NCBI Taxonomy" id="29552"/>
    <lineage>
        <taxon>Bacteria</taxon>
        <taxon>Bacillati</taxon>
        <taxon>Mycoplasmatota</taxon>
        <taxon>Mollicutes</taxon>
        <taxon>Acholeplasmatales</taxon>
        <taxon>Acholeplasmataceae</taxon>
        <taxon>Haploplasma</taxon>
    </lineage>
</organism>
<sequence>MAKKDKYGKKPQVSPLTMVLVGLFFVGLILTIVLSVKTPKEKFNEKYGLDSKNSFALINQKKMEKLVNDGENVLVIINTKGSETDLTELIQTVNKAYNSESPFSGFEVVKESYTKIYFVEISAATDLADFFDGYKKQIKLKTTTPFMLAFKDKEFVAEYDASKNAETSPETAKLSRNVKDFFVSISEKLEK</sequence>
<reference evidence="1 2" key="1">
    <citation type="submission" date="2019-01" db="EMBL/GenBank/DDBJ databases">
        <authorList>
            <consortium name="Pathogen Informatics"/>
        </authorList>
    </citation>
    <scope>NUCLEOTIDE SEQUENCE [LARGE SCALE GENOMIC DNA]</scope>
    <source>
        <strain evidence="1 2">NCTC10138</strain>
    </source>
</reference>